<keyword evidence="5" id="KW-1185">Reference proteome</keyword>
<feature type="coiled-coil region" evidence="3">
    <location>
        <begin position="45"/>
        <end position="72"/>
    </location>
</feature>
<dbReference type="Pfam" id="PF04966">
    <property type="entry name" value="OprB"/>
    <property type="match status" value="1"/>
</dbReference>
<dbReference type="InterPro" id="IPR038673">
    <property type="entry name" value="OprB_sf"/>
</dbReference>
<dbReference type="InterPro" id="IPR007049">
    <property type="entry name" value="Carb-sel_porin_OprB"/>
</dbReference>
<evidence type="ECO:0000256" key="1">
    <source>
        <dbReference type="ARBA" id="ARBA00008769"/>
    </source>
</evidence>
<reference evidence="4 5" key="1">
    <citation type="journal article" date="2020" name="Nature">
        <title>Bacterial chemolithoautotrophy via manganese oxidation.</title>
        <authorList>
            <person name="Yu H."/>
            <person name="Leadbetter J.R."/>
        </authorList>
    </citation>
    <scope>NUCLEOTIDE SEQUENCE [LARGE SCALE GENOMIC DNA]</scope>
    <source>
        <strain evidence="4 5">Mn-1</strain>
    </source>
</reference>
<accession>A0A7X6IDQ2</accession>
<dbReference type="GO" id="GO:0015288">
    <property type="term" value="F:porin activity"/>
    <property type="evidence" value="ECO:0007669"/>
    <property type="project" value="InterPro"/>
</dbReference>
<evidence type="ECO:0000313" key="4">
    <source>
        <dbReference type="EMBL" id="NKE73584.1"/>
    </source>
</evidence>
<keyword evidence="3" id="KW-0175">Coiled coil</keyword>
<dbReference type="GO" id="GO:0016020">
    <property type="term" value="C:membrane"/>
    <property type="evidence" value="ECO:0007669"/>
    <property type="project" value="InterPro"/>
</dbReference>
<comment type="caution">
    <text evidence="4">The sequence shown here is derived from an EMBL/GenBank/DDBJ whole genome shotgun (WGS) entry which is preliminary data.</text>
</comment>
<evidence type="ECO:0000256" key="3">
    <source>
        <dbReference type="SAM" id="Coils"/>
    </source>
</evidence>
<dbReference type="Proteomes" id="UP000534783">
    <property type="component" value="Unassembled WGS sequence"/>
</dbReference>
<sequence length="461" mass="51292">MERSFYARNSPRGEERGKMKRWIGTLVLFVAINVGVSWAEDPDRQEDEEVSNASLSERVKALEERLDRLDRVETIKKVEEYLCPDGEIHDTPPPGGRCPDGTIPEGRMTFRKLPFSRRESLDERIAAALEEAEAKRVAVGGSARGILQQVLNSKENDKLFSTGAVDLFFLSRPTVFSTFFVDLESIGGAGPDEVLGSLSRLNADAETLGVTDDVKVREVWLHFKLLDDRLRIVGGKIDLTNYFDRNAVANDETSQFLNTALVNNPLLRQPPNGPGLAIQYDTGGEMGVALGIQSPNDTASTITEKVYAVVEIDYHSHLLFAREGNYRLWGRVGRVSEALEKKTWGVGFSLDQQITVRLTLFARAGIGRTEGENQKAYAWSAGFQTPSPFKASTRDQVGVAFSREVEADQSENIAEGYYHHILTDRLWVSLDLQWLISGTNGMTGDENENIFIPGVRTTVNF</sequence>
<protein>
    <submittedName>
        <fullName evidence="4">Carbohydrate porin</fullName>
    </submittedName>
</protein>
<dbReference type="GO" id="GO:0008643">
    <property type="term" value="P:carbohydrate transport"/>
    <property type="evidence" value="ECO:0007669"/>
    <property type="project" value="InterPro"/>
</dbReference>
<comment type="similarity">
    <text evidence="1 2">Belongs to the OprB family.</text>
</comment>
<organism evidence="4 5">
    <name type="scientific">Candidatus Manganitrophus noduliformans</name>
    <dbReference type="NCBI Taxonomy" id="2606439"/>
    <lineage>
        <taxon>Bacteria</taxon>
        <taxon>Pseudomonadati</taxon>
        <taxon>Nitrospirota</taxon>
        <taxon>Nitrospiria</taxon>
        <taxon>Candidatus Troglogloeales</taxon>
        <taxon>Candidatus Manganitrophaceae</taxon>
        <taxon>Candidatus Manganitrophus</taxon>
    </lineage>
</organism>
<evidence type="ECO:0000256" key="2">
    <source>
        <dbReference type="RuleBase" id="RU363072"/>
    </source>
</evidence>
<gene>
    <name evidence="4" type="ORF">MNODULE_22750</name>
</gene>
<evidence type="ECO:0000313" key="5">
    <source>
        <dbReference type="Proteomes" id="UP000534783"/>
    </source>
</evidence>
<proteinExistence type="inferred from homology"/>
<name>A0A7X6IDQ2_9BACT</name>
<dbReference type="Gene3D" id="2.40.160.180">
    <property type="entry name" value="Carbohydrate-selective porin OprB"/>
    <property type="match status" value="1"/>
</dbReference>
<dbReference type="EMBL" id="VTOW01000008">
    <property type="protein sequence ID" value="NKE73584.1"/>
    <property type="molecule type" value="Genomic_DNA"/>
</dbReference>
<dbReference type="AlphaFoldDB" id="A0A7X6IDQ2"/>